<dbReference type="EMBL" id="JADGKB010000016">
    <property type="protein sequence ID" value="KAJ3259650.1"/>
    <property type="molecule type" value="Genomic_DNA"/>
</dbReference>
<keyword evidence="6" id="KW-0227">DNA damage</keyword>
<dbReference type="InterPro" id="IPR020476">
    <property type="entry name" value="Nudix_hydrolase"/>
</dbReference>
<dbReference type="GO" id="GO:0046872">
    <property type="term" value="F:metal ion binding"/>
    <property type="evidence" value="ECO:0007669"/>
    <property type="project" value="UniProtKB-KW"/>
</dbReference>
<dbReference type="InterPro" id="IPR000086">
    <property type="entry name" value="NUDIX_hydrolase_dom"/>
</dbReference>
<dbReference type="Gene3D" id="3.90.79.10">
    <property type="entry name" value="Nucleoside Triphosphate Pyrophosphohydrolase"/>
    <property type="match status" value="1"/>
</dbReference>
<dbReference type="InterPro" id="IPR047127">
    <property type="entry name" value="MutT-like"/>
</dbReference>
<evidence type="ECO:0000256" key="7">
    <source>
        <dbReference type="ARBA" id="ARBA00022801"/>
    </source>
</evidence>
<evidence type="ECO:0000313" key="15">
    <source>
        <dbReference type="Proteomes" id="UP001210925"/>
    </source>
</evidence>
<dbReference type="SUPFAM" id="SSF55811">
    <property type="entry name" value="Nudix"/>
    <property type="match status" value="1"/>
</dbReference>
<sequence length="128" mass="14529">MTILKAAIGIIKKGDSVFMCQRSLQKSTYPGFWEYPGGKIEPGETAEEAIKRELYEEVGIGAVDIKHLGYWENDSYSIDAFVVDNYTGEPSIKENQIACKWVLIKDADSYKLPPLTYPVNERLRSVYK</sequence>
<dbReference type="GO" id="GO:0006281">
    <property type="term" value="P:DNA repair"/>
    <property type="evidence" value="ECO:0007669"/>
    <property type="project" value="UniProtKB-KW"/>
</dbReference>
<comment type="cofactor">
    <cofactor evidence="1">
        <name>Mg(2+)</name>
        <dbReference type="ChEBI" id="CHEBI:18420"/>
    </cofactor>
</comment>
<comment type="catalytic activity">
    <reaction evidence="10">
        <text>8-oxo-dGTP + H2O = 8-oxo-dGMP + diphosphate + H(+)</text>
        <dbReference type="Rhea" id="RHEA:31575"/>
        <dbReference type="ChEBI" id="CHEBI:15377"/>
        <dbReference type="ChEBI" id="CHEBI:15378"/>
        <dbReference type="ChEBI" id="CHEBI:33019"/>
        <dbReference type="ChEBI" id="CHEBI:63224"/>
        <dbReference type="ChEBI" id="CHEBI:77896"/>
        <dbReference type="EC" id="3.6.1.55"/>
    </reaction>
</comment>
<evidence type="ECO:0000256" key="3">
    <source>
        <dbReference type="ARBA" id="ARBA00022457"/>
    </source>
</evidence>
<keyword evidence="3" id="KW-0515">Mutator protein</keyword>
<dbReference type="GO" id="GO:0044716">
    <property type="term" value="F:8-oxo-GDP phosphatase activity"/>
    <property type="evidence" value="ECO:0007669"/>
    <property type="project" value="TreeGrafter"/>
</dbReference>
<evidence type="ECO:0000256" key="12">
    <source>
        <dbReference type="RuleBase" id="RU003476"/>
    </source>
</evidence>
<dbReference type="Pfam" id="PF00293">
    <property type="entry name" value="NUDIX"/>
    <property type="match status" value="1"/>
</dbReference>
<dbReference type="GO" id="GO:0044715">
    <property type="term" value="F:8-oxo-dGDP phosphatase activity"/>
    <property type="evidence" value="ECO:0007669"/>
    <property type="project" value="TreeGrafter"/>
</dbReference>
<comment type="caution">
    <text evidence="14">The sequence shown here is derived from an EMBL/GenBank/DDBJ whole genome shotgun (WGS) entry which is preliminary data.</text>
</comment>
<dbReference type="PRINTS" id="PR00502">
    <property type="entry name" value="NUDIXFAMILY"/>
</dbReference>
<feature type="domain" description="Nudix hydrolase" evidence="13">
    <location>
        <begin position="1"/>
        <end position="125"/>
    </location>
</feature>
<dbReference type="PROSITE" id="PS51462">
    <property type="entry name" value="NUDIX"/>
    <property type="match status" value="1"/>
</dbReference>
<organism evidence="14 15">
    <name type="scientific">Boothiomyces macroporosus</name>
    <dbReference type="NCBI Taxonomy" id="261099"/>
    <lineage>
        <taxon>Eukaryota</taxon>
        <taxon>Fungi</taxon>
        <taxon>Fungi incertae sedis</taxon>
        <taxon>Chytridiomycota</taxon>
        <taxon>Chytridiomycota incertae sedis</taxon>
        <taxon>Chytridiomycetes</taxon>
        <taxon>Rhizophydiales</taxon>
        <taxon>Terramycetaceae</taxon>
        <taxon>Boothiomyces</taxon>
    </lineage>
</organism>
<dbReference type="InterPro" id="IPR015797">
    <property type="entry name" value="NUDIX_hydrolase-like_dom_sf"/>
</dbReference>
<evidence type="ECO:0000256" key="8">
    <source>
        <dbReference type="ARBA" id="ARBA00022842"/>
    </source>
</evidence>
<dbReference type="Proteomes" id="UP001210925">
    <property type="component" value="Unassembled WGS sequence"/>
</dbReference>
<evidence type="ECO:0000256" key="10">
    <source>
        <dbReference type="ARBA" id="ARBA00035861"/>
    </source>
</evidence>
<evidence type="ECO:0000256" key="9">
    <source>
        <dbReference type="ARBA" id="ARBA00023204"/>
    </source>
</evidence>
<dbReference type="AlphaFoldDB" id="A0AAD5UM41"/>
<evidence type="ECO:0000256" key="5">
    <source>
        <dbReference type="ARBA" id="ARBA00022723"/>
    </source>
</evidence>
<protein>
    <recommendedName>
        <fullName evidence="11">8-oxo-dGTP diphosphatase</fullName>
        <ecNumber evidence="11">3.6.1.55</ecNumber>
    </recommendedName>
</protein>
<evidence type="ECO:0000256" key="6">
    <source>
        <dbReference type="ARBA" id="ARBA00022763"/>
    </source>
</evidence>
<dbReference type="GO" id="GO:0008413">
    <property type="term" value="F:8-oxo-7,8-dihydroguanosine triphosphate pyrophosphatase activity"/>
    <property type="evidence" value="ECO:0007669"/>
    <property type="project" value="TreeGrafter"/>
</dbReference>
<evidence type="ECO:0000256" key="2">
    <source>
        <dbReference type="ARBA" id="ARBA00005582"/>
    </source>
</evidence>
<dbReference type="PROSITE" id="PS00893">
    <property type="entry name" value="NUDIX_BOX"/>
    <property type="match status" value="1"/>
</dbReference>
<dbReference type="PANTHER" id="PTHR47707">
    <property type="entry name" value="8-OXO-DGTP DIPHOSPHATASE"/>
    <property type="match status" value="1"/>
</dbReference>
<dbReference type="GO" id="GO:0035539">
    <property type="term" value="F:8-oxo-7,8-dihydrodeoxyguanosine triphosphate pyrophosphatase activity"/>
    <property type="evidence" value="ECO:0007669"/>
    <property type="project" value="UniProtKB-EC"/>
</dbReference>
<keyword evidence="7 12" id="KW-0378">Hydrolase</keyword>
<keyword evidence="8" id="KW-0460">Magnesium</keyword>
<proteinExistence type="inferred from homology"/>
<evidence type="ECO:0000256" key="1">
    <source>
        <dbReference type="ARBA" id="ARBA00001946"/>
    </source>
</evidence>
<comment type="similarity">
    <text evidence="2 12">Belongs to the Nudix hydrolase family.</text>
</comment>
<keyword evidence="9" id="KW-0234">DNA repair</keyword>
<name>A0AAD5UM41_9FUNG</name>
<keyword evidence="4" id="KW-0235">DNA replication</keyword>
<reference evidence="14" key="1">
    <citation type="submission" date="2020-05" db="EMBL/GenBank/DDBJ databases">
        <title>Phylogenomic resolution of chytrid fungi.</title>
        <authorList>
            <person name="Stajich J.E."/>
            <person name="Amses K."/>
            <person name="Simmons R."/>
            <person name="Seto K."/>
            <person name="Myers J."/>
            <person name="Bonds A."/>
            <person name="Quandt C.A."/>
            <person name="Barry K."/>
            <person name="Liu P."/>
            <person name="Grigoriev I."/>
            <person name="Longcore J.E."/>
            <person name="James T.Y."/>
        </authorList>
    </citation>
    <scope>NUCLEOTIDE SEQUENCE</scope>
    <source>
        <strain evidence="14">PLAUS21</strain>
    </source>
</reference>
<keyword evidence="15" id="KW-1185">Reference proteome</keyword>
<evidence type="ECO:0000313" key="14">
    <source>
        <dbReference type="EMBL" id="KAJ3259650.1"/>
    </source>
</evidence>
<keyword evidence="5" id="KW-0479">Metal-binding</keyword>
<evidence type="ECO:0000259" key="13">
    <source>
        <dbReference type="PROSITE" id="PS51462"/>
    </source>
</evidence>
<dbReference type="GO" id="GO:0006260">
    <property type="term" value="P:DNA replication"/>
    <property type="evidence" value="ECO:0007669"/>
    <property type="project" value="UniProtKB-KW"/>
</dbReference>
<evidence type="ECO:0000256" key="4">
    <source>
        <dbReference type="ARBA" id="ARBA00022705"/>
    </source>
</evidence>
<dbReference type="PANTHER" id="PTHR47707:SF1">
    <property type="entry name" value="NUDIX HYDROLASE FAMILY PROTEIN"/>
    <property type="match status" value="1"/>
</dbReference>
<evidence type="ECO:0000256" key="11">
    <source>
        <dbReference type="ARBA" id="ARBA00038905"/>
    </source>
</evidence>
<accession>A0AAD5UM41</accession>
<gene>
    <name evidence="14" type="ORF">HK103_001911</name>
</gene>
<dbReference type="EC" id="3.6.1.55" evidence="11"/>
<dbReference type="InterPro" id="IPR020084">
    <property type="entry name" value="NUDIX_hydrolase_CS"/>
</dbReference>